<reference evidence="2" key="1">
    <citation type="submission" date="2022-01" db="EMBL/GenBank/DDBJ databases">
        <authorList>
            <person name="King R."/>
        </authorList>
    </citation>
    <scope>NUCLEOTIDE SEQUENCE</scope>
</reference>
<dbReference type="AlphaFoldDB" id="A0A9P0CI48"/>
<protein>
    <submittedName>
        <fullName evidence="2">Uncharacterized protein</fullName>
    </submittedName>
</protein>
<dbReference type="Proteomes" id="UP001153636">
    <property type="component" value="Chromosome 1"/>
</dbReference>
<feature type="compositionally biased region" description="Polar residues" evidence="1">
    <location>
        <begin position="1"/>
        <end position="11"/>
    </location>
</feature>
<proteinExistence type="predicted"/>
<feature type="compositionally biased region" description="Basic and acidic residues" evidence="1">
    <location>
        <begin position="54"/>
        <end position="64"/>
    </location>
</feature>
<evidence type="ECO:0000313" key="2">
    <source>
        <dbReference type="EMBL" id="CAH1099609.1"/>
    </source>
</evidence>
<dbReference type="EMBL" id="OV651813">
    <property type="protein sequence ID" value="CAH1099609.1"/>
    <property type="molecule type" value="Genomic_DNA"/>
</dbReference>
<sequence>MDPNKNENTSQGKRKANPESYSRNIIKKSRVKAEPYKNYKGDDIPGRTLGPPCRQDRTLDESVRKTSSAEGLLKKQFGIPISRNGDISRIRANMIHGMMKAAIAHTSVMITSNVITRKN</sequence>
<organism evidence="2 3">
    <name type="scientific">Psylliodes chrysocephalus</name>
    <dbReference type="NCBI Taxonomy" id="3402493"/>
    <lineage>
        <taxon>Eukaryota</taxon>
        <taxon>Metazoa</taxon>
        <taxon>Ecdysozoa</taxon>
        <taxon>Arthropoda</taxon>
        <taxon>Hexapoda</taxon>
        <taxon>Insecta</taxon>
        <taxon>Pterygota</taxon>
        <taxon>Neoptera</taxon>
        <taxon>Endopterygota</taxon>
        <taxon>Coleoptera</taxon>
        <taxon>Polyphaga</taxon>
        <taxon>Cucujiformia</taxon>
        <taxon>Chrysomeloidea</taxon>
        <taxon>Chrysomelidae</taxon>
        <taxon>Galerucinae</taxon>
        <taxon>Alticini</taxon>
        <taxon>Psylliodes</taxon>
    </lineage>
</organism>
<gene>
    <name evidence="2" type="ORF">PSYICH_LOCUS152</name>
</gene>
<feature type="compositionally biased region" description="Basic and acidic residues" evidence="1">
    <location>
        <begin position="31"/>
        <end position="45"/>
    </location>
</feature>
<name>A0A9P0CI48_9CUCU</name>
<feature type="region of interest" description="Disordered" evidence="1">
    <location>
        <begin position="1"/>
        <end position="67"/>
    </location>
</feature>
<accession>A0A9P0CI48</accession>
<keyword evidence="3" id="KW-1185">Reference proteome</keyword>
<evidence type="ECO:0000313" key="3">
    <source>
        <dbReference type="Proteomes" id="UP001153636"/>
    </source>
</evidence>
<evidence type="ECO:0000256" key="1">
    <source>
        <dbReference type="SAM" id="MobiDB-lite"/>
    </source>
</evidence>